<accession>A0A5C3P3R9</accession>
<sequence>MASDEDHPHLFSDAINLKNISMGLDPDSAEIWNTVTAMFQSLPARSSGRVETIGISGEITLPSQSILDGLESIDACFEGGAFAGLQSFTFRFRYGADAAQIDASTIGEEVLKVTQSKLPELIGRRDINVRVELKEMGEYHRAIVLDYSSQRGD</sequence>
<dbReference type="Proteomes" id="UP000308197">
    <property type="component" value="Unassembled WGS sequence"/>
</dbReference>
<evidence type="ECO:0000313" key="2">
    <source>
        <dbReference type="Proteomes" id="UP000308197"/>
    </source>
</evidence>
<protein>
    <submittedName>
        <fullName evidence="1">Uncharacterized protein</fullName>
    </submittedName>
</protein>
<proteinExistence type="predicted"/>
<gene>
    <name evidence="1" type="ORF">K466DRAFT_602124</name>
</gene>
<name>A0A5C3P3R9_9APHY</name>
<evidence type="ECO:0000313" key="1">
    <source>
        <dbReference type="EMBL" id="TFK84304.1"/>
    </source>
</evidence>
<reference evidence="1 2" key="1">
    <citation type="journal article" date="2019" name="Nat. Ecol. Evol.">
        <title>Megaphylogeny resolves global patterns of mushroom evolution.</title>
        <authorList>
            <person name="Varga T."/>
            <person name="Krizsan K."/>
            <person name="Foldi C."/>
            <person name="Dima B."/>
            <person name="Sanchez-Garcia M."/>
            <person name="Sanchez-Ramirez S."/>
            <person name="Szollosi G.J."/>
            <person name="Szarkandi J.G."/>
            <person name="Papp V."/>
            <person name="Albert L."/>
            <person name="Andreopoulos W."/>
            <person name="Angelini C."/>
            <person name="Antonin V."/>
            <person name="Barry K.W."/>
            <person name="Bougher N.L."/>
            <person name="Buchanan P."/>
            <person name="Buyck B."/>
            <person name="Bense V."/>
            <person name="Catcheside P."/>
            <person name="Chovatia M."/>
            <person name="Cooper J."/>
            <person name="Damon W."/>
            <person name="Desjardin D."/>
            <person name="Finy P."/>
            <person name="Geml J."/>
            <person name="Haridas S."/>
            <person name="Hughes K."/>
            <person name="Justo A."/>
            <person name="Karasinski D."/>
            <person name="Kautmanova I."/>
            <person name="Kiss B."/>
            <person name="Kocsube S."/>
            <person name="Kotiranta H."/>
            <person name="LaButti K.M."/>
            <person name="Lechner B.E."/>
            <person name="Liimatainen K."/>
            <person name="Lipzen A."/>
            <person name="Lukacs Z."/>
            <person name="Mihaltcheva S."/>
            <person name="Morgado L.N."/>
            <person name="Niskanen T."/>
            <person name="Noordeloos M.E."/>
            <person name="Ohm R.A."/>
            <person name="Ortiz-Santana B."/>
            <person name="Ovrebo C."/>
            <person name="Racz N."/>
            <person name="Riley R."/>
            <person name="Savchenko A."/>
            <person name="Shiryaev A."/>
            <person name="Soop K."/>
            <person name="Spirin V."/>
            <person name="Szebenyi C."/>
            <person name="Tomsovsky M."/>
            <person name="Tulloss R.E."/>
            <person name="Uehling J."/>
            <person name="Grigoriev I.V."/>
            <person name="Vagvolgyi C."/>
            <person name="Papp T."/>
            <person name="Martin F.M."/>
            <person name="Miettinen O."/>
            <person name="Hibbett D.S."/>
            <person name="Nagy L.G."/>
        </authorList>
    </citation>
    <scope>NUCLEOTIDE SEQUENCE [LARGE SCALE GENOMIC DNA]</scope>
    <source>
        <strain evidence="1 2">HHB13444</strain>
    </source>
</reference>
<dbReference type="InParanoid" id="A0A5C3P3R9"/>
<dbReference type="AlphaFoldDB" id="A0A5C3P3R9"/>
<keyword evidence="2" id="KW-1185">Reference proteome</keyword>
<dbReference type="EMBL" id="ML211326">
    <property type="protein sequence ID" value="TFK84304.1"/>
    <property type="molecule type" value="Genomic_DNA"/>
</dbReference>
<organism evidence="1 2">
    <name type="scientific">Polyporus arcularius HHB13444</name>
    <dbReference type="NCBI Taxonomy" id="1314778"/>
    <lineage>
        <taxon>Eukaryota</taxon>
        <taxon>Fungi</taxon>
        <taxon>Dikarya</taxon>
        <taxon>Basidiomycota</taxon>
        <taxon>Agaricomycotina</taxon>
        <taxon>Agaricomycetes</taxon>
        <taxon>Polyporales</taxon>
        <taxon>Polyporaceae</taxon>
        <taxon>Polyporus</taxon>
    </lineage>
</organism>